<reference evidence="3" key="1">
    <citation type="journal article" date="2014" name="Int. J. Syst. Evol. Microbiol.">
        <title>Complete genome sequence of Corynebacterium casei LMG S-19264T (=DSM 44701T), isolated from a smear-ripened cheese.</title>
        <authorList>
            <consortium name="US DOE Joint Genome Institute (JGI-PGF)"/>
            <person name="Walter F."/>
            <person name="Albersmeier A."/>
            <person name="Kalinowski J."/>
            <person name="Ruckert C."/>
        </authorList>
    </citation>
    <scope>NUCLEOTIDE SEQUENCE</scope>
    <source>
        <strain evidence="3">CGMCC 1.15367</strain>
    </source>
</reference>
<evidence type="ECO:0008006" key="5">
    <source>
        <dbReference type="Google" id="ProtNLM"/>
    </source>
</evidence>
<evidence type="ECO:0000313" key="4">
    <source>
        <dbReference type="Proteomes" id="UP000644699"/>
    </source>
</evidence>
<feature type="chain" id="PRO_5038031271" description="Secreted protein" evidence="2">
    <location>
        <begin position="21"/>
        <end position="196"/>
    </location>
</feature>
<keyword evidence="4" id="KW-1185">Reference proteome</keyword>
<keyword evidence="1" id="KW-1133">Transmembrane helix</keyword>
<sequence length="196" mass="21009">MRRAFLAALLALAAVSPAAAHGSGAVGPIEGIAIPSLTHGQMAVLQRWNGEILAEAARQPRSDERFRRIANYAALQRAACLWGLVPGSIANEESSFNGCMHATLAAERQLIVEMRRLTPERATLADLAERIERDMLSEGASLVLCRHSAEDFDTARIVAPDWPIAQAGVAPLAALAGGVLLLAGLARSRYRSRTRH</sequence>
<keyword evidence="1" id="KW-0812">Transmembrane</keyword>
<proteinExistence type="predicted"/>
<keyword evidence="2" id="KW-0732">Signal</keyword>
<feature type="transmembrane region" description="Helical" evidence="1">
    <location>
        <begin position="164"/>
        <end position="186"/>
    </location>
</feature>
<comment type="caution">
    <text evidence="3">The sequence shown here is derived from an EMBL/GenBank/DDBJ whole genome shotgun (WGS) entry which is preliminary data.</text>
</comment>
<dbReference type="EMBL" id="BMIQ01000001">
    <property type="protein sequence ID" value="GGD90766.1"/>
    <property type="molecule type" value="Genomic_DNA"/>
</dbReference>
<name>A0A917E0X2_9HYPH</name>
<keyword evidence="1" id="KW-0472">Membrane</keyword>
<evidence type="ECO:0000313" key="3">
    <source>
        <dbReference type="EMBL" id="GGD90766.1"/>
    </source>
</evidence>
<evidence type="ECO:0000256" key="2">
    <source>
        <dbReference type="SAM" id="SignalP"/>
    </source>
</evidence>
<dbReference type="Proteomes" id="UP000644699">
    <property type="component" value="Unassembled WGS sequence"/>
</dbReference>
<dbReference type="AlphaFoldDB" id="A0A917E0X2"/>
<organism evidence="3 4">
    <name type="scientific">Aureimonas endophytica</name>
    <dbReference type="NCBI Taxonomy" id="2027858"/>
    <lineage>
        <taxon>Bacteria</taxon>
        <taxon>Pseudomonadati</taxon>
        <taxon>Pseudomonadota</taxon>
        <taxon>Alphaproteobacteria</taxon>
        <taxon>Hyphomicrobiales</taxon>
        <taxon>Aurantimonadaceae</taxon>
        <taxon>Aureimonas</taxon>
    </lineage>
</organism>
<evidence type="ECO:0000256" key="1">
    <source>
        <dbReference type="SAM" id="Phobius"/>
    </source>
</evidence>
<protein>
    <recommendedName>
        <fullName evidence="5">Secreted protein</fullName>
    </recommendedName>
</protein>
<accession>A0A917E0X2</accession>
<feature type="signal peptide" evidence="2">
    <location>
        <begin position="1"/>
        <end position="20"/>
    </location>
</feature>
<dbReference type="RefSeq" id="WP_188906794.1">
    <property type="nucleotide sequence ID" value="NZ_BMIQ01000001.1"/>
</dbReference>
<gene>
    <name evidence="3" type="ORF">GCM10011390_06870</name>
</gene>
<reference evidence="3" key="2">
    <citation type="submission" date="2020-09" db="EMBL/GenBank/DDBJ databases">
        <authorList>
            <person name="Sun Q."/>
            <person name="Zhou Y."/>
        </authorList>
    </citation>
    <scope>NUCLEOTIDE SEQUENCE</scope>
    <source>
        <strain evidence="3">CGMCC 1.15367</strain>
    </source>
</reference>